<evidence type="ECO:0000313" key="3">
    <source>
        <dbReference type="Proteomes" id="UP001470230"/>
    </source>
</evidence>
<dbReference type="SMART" id="SM00799">
    <property type="entry name" value="DENN"/>
    <property type="match status" value="1"/>
</dbReference>
<comment type="caution">
    <text evidence="2">The sequence shown here is derived from an EMBL/GenBank/DDBJ whole genome shotgun (WGS) entry which is preliminary data.</text>
</comment>
<dbReference type="InterPro" id="IPR037516">
    <property type="entry name" value="Tripartite_DENN"/>
</dbReference>
<keyword evidence="3" id="KW-1185">Reference proteome</keyword>
<dbReference type="PANTHER" id="PTHR15288">
    <property type="entry name" value="DENN DOMAIN-CONTAINING PROTEIN 2"/>
    <property type="match status" value="1"/>
</dbReference>
<dbReference type="PROSITE" id="PS50211">
    <property type="entry name" value="DENN"/>
    <property type="match status" value="1"/>
</dbReference>
<feature type="domain" description="UDENN" evidence="1">
    <location>
        <begin position="45"/>
        <end position="661"/>
    </location>
</feature>
<dbReference type="Proteomes" id="UP001470230">
    <property type="component" value="Unassembled WGS sequence"/>
</dbReference>
<dbReference type="EMBL" id="JAPFFF010000053">
    <property type="protein sequence ID" value="KAK8838928.1"/>
    <property type="molecule type" value="Genomic_DNA"/>
</dbReference>
<organism evidence="2 3">
    <name type="scientific">Tritrichomonas musculus</name>
    <dbReference type="NCBI Taxonomy" id="1915356"/>
    <lineage>
        <taxon>Eukaryota</taxon>
        <taxon>Metamonada</taxon>
        <taxon>Parabasalia</taxon>
        <taxon>Tritrichomonadida</taxon>
        <taxon>Tritrichomonadidae</taxon>
        <taxon>Tritrichomonas</taxon>
    </lineage>
</organism>
<evidence type="ECO:0000313" key="2">
    <source>
        <dbReference type="EMBL" id="KAK8838928.1"/>
    </source>
</evidence>
<sequence>MKNITDFNNKFIVEDGRYLKRWDASSPLFDNFYILGPDQFDPNCKPRCLFWFSKKAQQETNNSLLNQNQNNESESNLEEKSNQEVDQLTQFFFPDGIHYCENDQDYLFISYKELFSKEPKVYDHIIFIKNDGSVPHYYFVIRFQCSPFTRPPVLISRSLNKSIIDEPKKDRNLIEDMNENIEEEMIHFSNMKTCPTCLFSYVFETQHPFFEFYFNLIHQITHLEALEKLKDKNYQILLNNLIAQRYQSRVIHSQAFDDDDNDDFIIVNKIDSYKTKDTIISIQDKSHNMTVQKIIKEADNESFIEDLNCYKSNSLNISWPIISSVSRSHFLGSLLKNEIFQSIGKNVTIQTGLSLFSKFSWRVPTRFQSCCSLIHYGIIPLFDWITLTDFIRILSLLFLEVSVIVTGNELESIVRVVTSLQHIVFPFAWMFPTMTIVPDSFTDVLNSPLPFIAGVTLNEKNIKSITNLDDFDEILIIDIENQTIKWPKKLYPNIACQSEYINTLRKYCTPLRPAKLKRKSNSSSDVIVIQNENSKNKKWQFSICDFFQKVKNMSIIQKINHTSVDNENTELFFDSNKINDIVNSVLIINQNVFASKVNPSIVTRLNNEENGEIEAGSMMVDELYFIQFSNEAKSRPFIELFMKTQMFISYREQACKSKTEEQIKMIKNKIL</sequence>
<dbReference type="InterPro" id="IPR001194">
    <property type="entry name" value="cDENN_dom"/>
</dbReference>
<reference evidence="2 3" key="1">
    <citation type="submission" date="2024-04" db="EMBL/GenBank/DDBJ databases">
        <title>Tritrichomonas musculus Genome.</title>
        <authorList>
            <person name="Alves-Ferreira E."/>
            <person name="Grigg M."/>
            <person name="Lorenzi H."/>
            <person name="Galac M."/>
        </authorList>
    </citation>
    <scope>NUCLEOTIDE SEQUENCE [LARGE SCALE GENOMIC DNA]</scope>
    <source>
        <strain evidence="2 3">EAF2021</strain>
    </source>
</reference>
<dbReference type="Pfam" id="PF02141">
    <property type="entry name" value="DENN"/>
    <property type="match status" value="1"/>
</dbReference>
<proteinExistence type="predicted"/>
<dbReference type="Gene3D" id="3.40.50.11500">
    <property type="match status" value="1"/>
</dbReference>
<accession>A0ABR2GY88</accession>
<evidence type="ECO:0000259" key="1">
    <source>
        <dbReference type="PROSITE" id="PS50211"/>
    </source>
</evidence>
<dbReference type="PANTHER" id="PTHR15288:SF0">
    <property type="entry name" value="UDENN DOMAIN-CONTAINING PROTEIN"/>
    <property type="match status" value="1"/>
</dbReference>
<dbReference type="InterPro" id="IPR043153">
    <property type="entry name" value="DENN_C"/>
</dbReference>
<name>A0ABR2GY88_9EUKA</name>
<gene>
    <name evidence="2" type="ORF">M9Y10_032387</name>
</gene>
<dbReference type="InterPro" id="IPR051942">
    <property type="entry name" value="DENN_domain_containing_2"/>
</dbReference>
<protein>
    <recommendedName>
        <fullName evidence="1">UDENN domain-containing protein</fullName>
    </recommendedName>
</protein>